<protein>
    <submittedName>
        <fullName evidence="1">Uncharacterized protein</fullName>
    </submittedName>
</protein>
<accession>A0ACC5VF03</accession>
<dbReference type="EMBL" id="JAHHFP010000011">
    <property type="protein sequence ID" value="MBX7271094.1"/>
    <property type="molecule type" value="Genomic_DNA"/>
</dbReference>
<evidence type="ECO:0000313" key="2">
    <source>
        <dbReference type="Proteomes" id="UP000782475"/>
    </source>
</evidence>
<keyword evidence="2" id="KW-1185">Reference proteome</keyword>
<dbReference type="Proteomes" id="UP000782475">
    <property type="component" value="Unassembled WGS sequence"/>
</dbReference>
<gene>
    <name evidence="1" type="ORF">KJJ99_04690</name>
</gene>
<reference evidence="1 2" key="1">
    <citation type="journal article" date="2021" name="Appl. Microbiol. Biotechnol.">
        <title>Biotechnological applications of marine bacteria in bioremediation of environments polluted with hydrocarbons and plastics.</title>
        <authorList>
            <person name="Muriel-Millan L.F."/>
            <person name="Millan-Lopez S."/>
            <person name="Pardo-Lopez L."/>
        </authorList>
    </citation>
    <scope>NUCLEOTIDE SEQUENCE [LARGE SCALE GENOMIC DNA]</scope>
    <source>
        <strain evidence="1 2">GOM4</strain>
    </source>
</reference>
<comment type="caution">
    <text evidence="1">The sequence shown here is derived from an EMBL/GenBank/DDBJ whole genome shotgun (WGS) entry which is preliminary data.</text>
</comment>
<evidence type="ECO:0000313" key="1">
    <source>
        <dbReference type="EMBL" id="MBX7271094.1"/>
    </source>
</evidence>
<organism evidence="1 2">
    <name type="scientific">Stutzerimonas chloritidismutans</name>
    <name type="common">Pseudomonas chloritidismutans</name>
    <dbReference type="NCBI Taxonomy" id="203192"/>
    <lineage>
        <taxon>Bacteria</taxon>
        <taxon>Pseudomonadati</taxon>
        <taxon>Pseudomonadota</taxon>
        <taxon>Gammaproteobacteria</taxon>
        <taxon>Pseudomonadales</taxon>
        <taxon>Pseudomonadaceae</taxon>
        <taxon>Stutzerimonas</taxon>
    </lineage>
</organism>
<sequence>MTTSATQHAIGALKLTSLHLDHPSVVPASVLRGACSEAIVHLQANQPHADDLGRLWCALFAVLPTGYLPHVTLTPEQAAPFACVITDGTGSVVDRQAGKTIEGITELIRLRLPAGRGEVQP</sequence>
<name>A0ACC5VF03_STUCH</name>
<proteinExistence type="predicted"/>